<organism evidence="1">
    <name type="scientific">Rhynchophorus ferrugineus</name>
    <name type="common">Red palm weevil</name>
    <name type="synonym">Curculio ferrugineus</name>
    <dbReference type="NCBI Taxonomy" id="354439"/>
    <lineage>
        <taxon>Eukaryota</taxon>
        <taxon>Metazoa</taxon>
        <taxon>Ecdysozoa</taxon>
        <taxon>Arthropoda</taxon>
        <taxon>Hexapoda</taxon>
        <taxon>Insecta</taxon>
        <taxon>Pterygota</taxon>
        <taxon>Neoptera</taxon>
        <taxon>Endopterygota</taxon>
        <taxon>Coleoptera</taxon>
        <taxon>Polyphaga</taxon>
        <taxon>Cucujiformia</taxon>
        <taxon>Curculionidae</taxon>
        <taxon>Dryophthorinae</taxon>
        <taxon>Rhynchophorus</taxon>
    </lineage>
</organism>
<feature type="non-terminal residue" evidence="1">
    <location>
        <position position="1"/>
    </location>
</feature>
<sequence length="69" mass="8281">HGEEQNYIFGRWYSDELPDNTDLSQFPQADVNVHYRFMTLFTNFAKYLNPTPEQEEILQNIIWPTVQTE</sequence>
<dbReference type="Gene3D" id="3.40.50.1820">
    <property type="entry name" value="alpha/beta hydrolase"/>
    <property type="match status" value="1"/>
</dbReference>
<protein>
    <submittedName>
        <fullName evidence="1">Acetylcholinesterase-like protein</fullName>
    </submittedName>
</protein>
<name>A0A140DL15_RHYFE</name>
<feature type="non-terminal residue" evidence="1">
    <location>
        <position position="69"/>
    </location>
</feature>
<proteinExistence type="evidence at transcript level"/>
<dbReference type="InterPro" id="IPR029058">
    <property type="entry name" value="AB_hydrolase_fold"/>
</dbReference>
<accession>A0A140DL15</accession>
<dbReference type="EMBL" id="KT748849">
    <property type="protein sequence ID" value="AMK48630.1"/>
    <property type="molecule type" value="mRNA"/>
</dbReference>
<dbReference type="AlphaFoldDB" id="A0A140DL15"/>
<dbReference type="SUPFAM" id="SSF53474">
    <property type="entry name" value="alpha/beta-Hydrolases"/>
    <property type="match status" value="1"/>
</dbReference>
<reference evidence="1" key="1">
    <citation type="submission" date="2015-09" db="EMBL/GenBank/DDBJ databases">
        <title>Molecular characterization of Rhynchophorus ferrugineus (Olivier) (Coleoptera: Curculionidae) transcriptome.</title>
        <authorList>
            <person name="Hussain A."/>
            <person name="Rizwan-ul-Haq M."/>
            <person name="Al-Ayedh H."/>
            <person name="Al-Jabr A.M."/>
        </authorList>
    </citation>
    <scope>NUCLEOTIDE SEQUENCE</scope>
    <source>
        <strain evidence="1">RPWSSHCyp107</strain>
    </source>
</reference>
<evidence type="ECO:0000313" key="1">
    <source>
        <dbReference type="EMBL" id="AMK48630.1"/>
    </source>
</evidence>